<evidence type="ECO:0000256" key="2">
    <source>
        <dbReference type="ARBA" id="ARBA00022679"/>
    </source>
</evidence>
<accession>A0AAW9R920</accession>
<dbReference type="Proteomes" id="UP001359886">
    <property type="component" value="Unassembled WGS sequence"/>
</dbReference>
<dbReference type="PANTHER" id="PTHR13090:SF1">
    <property type="entry name" value="ARGININE-HYDROXYLASE NDUFAF5, MITOCHONDRIAL"/>
    <property type="match status" value="1"/>
</dbReference>
<evidence type="ECO:0000256" key="4">
    <source>
        <dbReference type="ARBA" id="ARBA00022756"/>
    </source>
</evidence>
<dbReference type="AlphaFoldDB" id="A0AAW9R920"/>
<gene>
    <name evidence="5" type="primary">bioC</name>
    <name evidence="8" type="ORF">V3330_11010</name>
</gene>
<evidence type="ECO:0000256" key="5">
    <source>
        <dbReference type="HAMAP-Rule" id="MF_00835"/>
    </source>
</evidence>
<dbReference type="GO" id="GO:0010340">
    <property type="term" value="F:carboxyl-O-methyltransferase activity"/>
    <property type="evidence" value="ECO:0007669"/>
    <property type="project" value="UniProtKB-UniRule"/>
</dbReference>
<comment type="similarity">
    <text evidence="5">Belongs to the methyltransferase superfamily.</text>
</comment>
<dbReference type="GO" id="GO:0009102">
    <property type="term" value="P:biotin biosynthetic process"/>
    <property type="evidence" value="ECO:0007669"/>
    <property type="project" value="UniProtKB-UniRule"/>
</dbReference>
<comment type="catalytic activity">
    <reaction evidence="5">
        <text>malonyl-[ACP] + S-adenosyl-L-methionine = malonyl-[ACP] methyl ester + S-adenosyl-L-homocysteine</text>
        <dbReference type="Rhea" id="RHEA:17105"/>
        <dbReference type="Rhea" id="RHEA-COMP:9623"/>
        <dbReference type="Rhea" id="RHEA-COMP:9954"/>
        <dbReference type="ChEBI" id="CHEBI:57856"/>
        <dbReference type="ChEBI" id="CHEBI:59789"/>
        <dbReference type="ChEBI" id="CHEBI:78449"/>
        <dbReference type="ChEBI" id="CHEBI:78845"/>
        <dbReference type="EC" id="2.1.1.197"/>
    </reaction>
</comment>
<dbReference type="GO" id="GO:0008757">
    <property type="term" value="F:S-adenosylmethionine-dependent methyltransferase activity"/>
    <property type="evidence" value="ECO:0007669"/>
    <property type="project" value="InterPro"/>
</dbReference>
<organism evidence="8 9">
    <name type="scientific">Elongatibacter sediminis</name>
    <dbReference type="NCBI Taxonomy" id="3119006"/>
    <lineage>
        <taxon>Bacteria</taxon>
        <taxon>Pseudomonadati</taxon>
        <taxon>Pseudomonadota</taxon>
        <taxon>Gammaproteobacteria</taxon>
        <taxon>Chromatiales</taxon>
        <taxon>Wenzhouxiangellaceae</taxon>
        <taxon>Elongatibacter</taxon>
    </lineage>
</organism>
<sequence length="304" mass="33545">MERQAEWTFDSRASGAMEQTGGSLADESLRGAFERLADAYDRHAVLEREVGDRLLERAGFQRREPERILDLGCGTGYGAEALKRRYRKAEVVAVDFSPAMCERTRVRSRMLRPLRLVCGDFHALPLASRTMDLIFANLGFQWSGDLPALFNGLRRVIRPGGLLLFSCLGPVSLRELRQALPRAGYTDAMRSFPDMHDIGDALVAAGFDEPVMDAEVLTLEYRTFDALLQDLRATAAHTHVASWESIEPAKLQSGWPVHGQSFTQSWEIVYGAAFGPAEGRPVRTASGDVATFSVEALRRGPGGS</sequence>
<dbReference type="SUPFAM" id="SSF53335">
    <property type="entry name" value="S-adenosyl-L-methionine-dependent methyltransferases"/>
    <property type="match status" value="1"/>
</dbReference>
<evidence type="ECO:0000256" key="1">
    <source>
        <dbReference type="ARBA" id="ARBA00022603"/>
    </source>
</evidence>
<dbReference type="Gene3D" id="3.40.50.150">
    <property type="entry name" value="Vaccinia Virus protein VP39"/>
    <property type="match status" value="1"/>
</dbReference>
<name>A0AAW9R920_9GAMM</name>
<comment type="caution">
    <text evidence="8">The sequence shown here is derived from an EMBL/GenBank/DDBJ whole genome shotgun (WGS) entry which is preliminary data.</text>
</comment>
<dbReference type="HAMAP" id="MF_00835">
    <property type="entry name" value="BioC"/>
    <property type="match status" value="1"/>
</dbReference>
<evidence type="ECO:0000313" key="8">
    <source>
        <dbReference type="EMBL" id="MEJ8568157.1"/>
    </source>
</evidence>
<dbReference type="EMBL" id="JAZHOG010000006">
    <property type="protein sequence ID" value="MEJ8568157.1"/>
    <property type="molecule type" value="Genomic_DNA"/>
</dbReference>
<dbReference type="InterPro" id="IPR041698">
    <property type="entry name" value="Methyltransf_25"/>
</dbReference>
<proteinExistence type="inferred from homology"/>
<dbReference type="Pfam" id="PF13649">
    <property type="entry name" value="Methyltransf_25"/>
    <property type="match status" value="1"/>
</dbReference>
<dbReference type="EC" id="2.1.1.197" evidence="5"/>
<comment type="function">
    <text evidence="5">Converts the free carboxyl group of a malonyl-thioester to its methyl ester by transfer of a methyl group from S-adenosyl-L-methionine (SAM). It allows to synthesize pimeloyl-ACP via the fatty acid synthetic pathway.</text>
</comment>
<keyword evidence="9" id="KW-1185">Reference proteome</keyword>
<dbReference type="RefSeq" id="WP_354695475.1">
    <property type="nucleotide sequence ID" value="NZ_JAZHOG010000006.1"/>
</dbReference>
<evidence type="ECO:0000259" key="7">
    <source>
        <dbReference type="Pfam" id="PF13649"/>
    </source>
</evidence>
<dbReference type="PANTHER" id="PTHR13090">
    <property type="entry name" value="ARGININE-HYDROXYLASE NDUFAF5, MITOCHONDRIAL"/>
    <property type="match status" value="1"/>
</dbReference>
<feature type="domain" description="Methyltransferase" evidence="7">
    <location>
        <begin position="68"/>
        <end position="161"/>
    </location>
</feature>
<reference evidence="8 9" key="1">
    <citation type="submission" date="2024-02" db="EMBL/GenBank/DDBJ databases">
        <title>A novel Wenzhouxiangellaceae bacterium, isolated from coastal sediments.</title>
        <authorList>
            <person name="Du Z.-J."/>
            <person name="Ye Y.-Q."/>
            <person name="Zhang X.-Y."/>
        </authorList>
    </citation>
    <scope>NUCLEOTIDE SEQUENCE [LARGE SCALE GENOMIC DNA]</scope>
    <source>
        <strain evidence="8 9">CH-27</strain>
    </source>
</reference>
<dbReference type="CDD" id="cd02440">
    <property type="entry name" value="AdoMet_MTases"/>
    <property type="match status" value="1"/>
</dbReference>
<keyword evidence="1 5" id="KW-0489">Methyltransferase</keyword>
<dbReference type="GO" id="GO:0102130">
    <property type="term" value="F:malonyl-CoA methyltransferase activity"/>
    <property type="evidence" value="ECO:0007669"/>
    <property type="project" value="UniProtKB-EC"/>
</dbReference>
<evidence type="ECO:0000256" key="3">
    <source>
        <dbReference type="ARBA" id="ARBA00022691"/>
    </source>
</evidence>
<dbReference type="InterPro" id="IPR029063">
    <property type="entry name" value="SAM-dependent_MTases_sf"/>
</dbReference>
<feature type="region of interest" description="Disordered" evidence="6">
    <location>
        <begin position="1"/>
        <end position="23"/>
    </location>
</feature>
<keyword evidence="4 5" id="KW-0093">Biotin biosynthesis</keyword>
<keyword evidence="3 5" id="KW-0949">S-adenosyl-L-methionine</keyword>
<protein>
    <recommendedName>
        <fullName evidence="5">Malonyl-[acyl-carrier protein] O-methyltransferase</fullName>
        <shortName evidence="5">Malonyl-ACP O-methyltransferase</shortName>
        <ecNumber evidence="5">2.1.1.197</ecNumber>
    </recommendedName>
    <alternativeName>
        <fullName evidence="5">Biotin synthesis protein BioC</fullName>
    </alternativeName>
</protein>
<comment type="pathway">
    <text evidence="5">Cofactor biosynthesis; biotin biosynthesis.</text>
</comment>
<keyword evidence="2 5" id="KW-0808">Transferase</keyword>
<dbReference type="GO" id="GO:0032259">
    <property type="term" value="P:methylation"/>
    <property type="evidence" value="ECO:0007669"/>
    <property type="project" value="UniProtKB-KW"/>
</dbReference>
<evidence type="ECO:0000313" key="9">
    <source>
        <dbReference type="Proteomes" id="UP001359886"/>
    </source>
</evidence>
<evidence type="ECO:0000256" key="6">
    <source>
        <dbReference type="SAM" id="MobiDB-lite"/>
    </source>
</evidence>
<dbReference type="InterPro" id="IPR050602">
    <property type="entry name" value="Malonyl-ACP_OMT"/>
</dbReference>
<dbReference type="InterPro" id="IPR011814">
    <property type="entry name" value="BioC"/>
</dbReference>